<dbReference type="GO" id="GO:0008170">
    <property type="term" value="F:N-methyltransferase activity"/>
    <property type="evidence" value="ECO:0007669"/>
    <property type="project" value="TreeGrafter"/>
</dbReference>
<evidence type="ECO:0000313" key="7">
    <source>
        <dbReference type="Proteomes" id="UP000551758"/>
    </source>
</evidence>
<keyword evidence="2" id="KW-0489">Methyltransferase</keyword>
<reference evidence="6 7" key="1">
    <citation type="journal article" date="2020" name="Mol. Biol. Evol.">
        <title>Interspecific Gene Flow and the Evolution of Specialization in Black and White Rhinoceros.</title>
        <authorList>
            <person name="Moodley Y."/>
            <person name="Westbury M.V."/>
            <person name="Russo I.M."/>
            <person name="Gopalakrishnan S."/>
            <person name="Rakotoarivelo A."/>
            <person name="Olsen R.A."/>
            <person name="Prost S."/>
            <person name="Tunstall T."/>
            <person name="Ryder O.A."/>
            <person name="Dalen L."/>
            <person name="Bruford M.W."/>
        </authorList>
    </citation>
    <scope>NUCLEOTIDE SEQUENCE [LARGE SCALE GENOMIC DNA]</scope>
    <source>
        <strain evidence="6">SBR-YM</strain>
        <tissue evidence="6">Skin</tissue>
    </source>
</reference>
<dbReference type="GO" id="GO:0032259">
    <property type="term" value="P:methylation"/>
    <property type="evidence" value="ECO:0007669"/>
    <property type="project" value="UniProtKB-KW"/>
</dbReference>
<keyword evidence="3" id="KW-0808">Transferase</keyword>
<dbReference type="AlphaFoldDB" id="A0A7J7FHZ5"/>
<dbReference type="PROSITE" id="PS51681">
    <property type="entry name" value="SAM_MT_NNMT_PNMT_TEMT"/>
    <property type="match status" value="1"/>
</dbReference>
<dbReference type="SUPFAM" id="SSF53335">
    <property type="entry name" value="S-adenosyl-L-methionine-dependent methyltransferases"/>
    <property type="match status" value="1"/>
</dbReference>
<dbReference type="GO" id="GO:0005829">
    <property type="term" value="C:cytosol"/>
    <property type="evidence" value="ECO:0007669"/>
    <property type="project" value="TreeGrafter"/>
</dbReference>
<dbReference type="InterPro" id="IPR029063">
    <property type="entry name" value="SAM-dependent_MTases_sf"/>
</dbReference>
<comment type="similarity">
    <text evidence="1">Belongs to the class I-like SAM-binding methyltransferase superfamily. NNMT/PNMT/TEMT family.</text>
</comment>
<gene>
    <name evidence="6" type="ORF">HPG69_000618</name>
</gene>
<evidence type="ECO:0000256" key="2">
    <source>
        <dbReference type="ARBA" id="ARBA00022603"/>
    </source>
</evidence>
<evidence type="ECO:0000256" key="5">
    <source>
        <dbReference type="SAM" id="MobiDB-lite"/>
    </source>
</evidence>
<feature type="region of interest" description="Disordered" evidence="5">
    <location>
        <begin position="139"/>
        <end position="170"/>
    </location>
</feature>
<dbReference type="PANTHER" id="PTHR10867">
    <property type="entry name" value="NNMT/PNMT/TEMT FAMILY MEMBER"/>
    <property type="match status" value="1"/>
</dbReference>
<feature type="compositionally biased region" description="Polar residues" evidence="5">
    <location>
        <begin position="145"/>
        <end position="161"/>
    </location>
</feature>
<keyword evidence="4" id="KW-0949">S-adenosyl-L-methionine</keyword>
<organism evidence="6 7">
    <name type="scientific">Diceros bicornis minor</name>
    <name type="common">South-central black rhinoceros</name>
    <dbReference type="NCBI Taxonomy" id="77932"/>
    <lineage>
        <taxon>Eukaryota</taxon>
        <taxon>Metazoa</taxon>
        <taxon>Chordata</taxon>
        <taxon>Craniata</taxon>
        <taxon>Vertebrata</taxon>
        <taxon>Euteleostomi</taxon>
        <taxon>Mammalia</taxon>
        <taxon>Eutheria</taxon>
        <taxon>Laurasiatheria</taxon>
        <taxon>Perissodactyla</taxon>
        <taxon>Rhinocerotidae</taxon>
        <taxon>Diceros</taxon>
    </lineage>
</organism>
<dbReference type="PANTHER" id="PTHR10867:SF33">
    <property type="entry name" value="INDOLETHYLAMINE N-METHYLTRANSFERASE"/>
    <property type="match status" value="1"/>
</dbReference>
<dbReference type="EMBL" id="JACDTQ010000550">
    <property type="protein sequence ID" value="KAF5927712.1"/>
    <property type="molecule type" value="Genomic_DNA"/>
</dbReference>
<dbReference type="Pfam" id="PF01234">
    <property type="entry name" value="NNMT_PNMT_TEMT"/>
    <property type="match status" value="2"/>
</dbReference>
<proteinExistence type="inferred from homology"/>
<dbReference type="GO" id="GO:0030748">
    <property type="term" value="F:amine N-methyltransferase activity"/>
    <property type="evidence" value="ECO:0007669"/>
    <property type="project" value="TreeGrafter"/>
</dbReference>
<accession>A0A7J7FHZ5</accession>
<dbReference type="Proteomes" id="UP000551758">
    <property type="component" value="Unassembled WGS sequence"/>
</dbReference>
<dbReference type="Gene3D" id="3.40.50.150">
    <property type="entry name" value="Vaccinia Virus protein VP39"/>
    <property type="match status" value="1"/>
</dbReference>
<evidence type="ECO:0000313" key="6">
    <source>
        <dbReference type="EMBL" id="KAF5927712.1"/>
    </source>
</evidence>
<evidence type="ECO:0000256" key="4">
    <source>
        <dbReference type="ARBA" id="ARBA00022691"/>
    </source>
</evidence>
<evidence type="ECO:0000256" key="1">
    <source>
        <dbReference type="ARBA" id="ARBA00007996"/>
    </source>
</evidence>
<name>A0A7J7FHZ5_DICBM</name>
<protein>
    <submittedName>
        <fullName evidence="6">Uncharacterized protein</fullName>
    </submittedName>
</protein>
<keyword evidence="7" id="KW-1185">Reference proteome</keyword>
<evidence type="ECO:0000256" key="3">
    <source>
        <dbReference type="ARBA" id="ARBA00022679"/>
    </source>
</evidence>
<dbReference type="InterPro" id="IPR000940">
    <property type="entry name" value="NNMT_TEMT_trans"/>
</dbReference>
<sequence>MEGKLYAGEEDHEKERPQDYFKTYHAFDAGTAAENEILKFSLENLFHTFSSGGWRPGTELGCPHHSQPMLSPAGGVGGDILMDTGTGPNTYQLLSACEAFQEVIPTDYTEQNLREPAPWLRKEWGPVTAPQPCNACASWRETRTSRSPSLSDKVSPSPTRQSMSPPTASATSSYTFFLTSWVSSAHTSPFE</sequence>
<comment type="caution">
    <text evidence="6">The sequence shown here is derived from an EMBL/GenBank/DDBJ whole genome shotgun (WGS) entry which is preliminary data.</text>
</comment>